<dbReference type="EMBL" id="CP000089">
    <property type="protein sequence ID" value="AAZ45999.1"/>
    <property type="molecule type" value="Genomic_DNA"/>
</dbReference>
<dbReference type="eggNOG" id="COG0667">
    <property type="taxonomic scope" value="Bacteria"/>
</dbReference>
<sequence length="312" mass="34195">MSMTHINTASFSEVSRVGDVSQRLALGTVQFGLNYGVANTAGQIDAAEAPNILRIARLSGMDTLDTAIAYGDSEAALGSQGVDSWKVVTKLPAIPSECQSDAQVHRWVQEQVRGSLMRLGLERVHGVLLHRPEQLLGEQGQALSRALQGLKDQGLAAKTGISIYHPQELDVLAHAFEPDLVQAPLNILDQSLIYSGWAERLKAKGVEIHVRSTFLQGLLLMKPSERPAKFHRWHSIWQQWELWLEKNGLTPLQACLRYSLAVAQVDKVLVGVDNSAQLNTILSAAQGPLPPLPEWIMSVDADLVNPAKWSQL</sequence>
<dbReference type="InterPro" id="IPR053135">
    <property type="entry name" value="AKR2_Oxidoreductase"/>
</dbReference>
<dbReference type="InterPro" id="IPR036812">
    <property type="entry name" value="NAD(P)_OxRdtase_dom_sf"/>
</dbReference>
<proteinExistence type="predicted"/>
<dbReference type="Pfam" id="PF00248">
    <property type="entry name" value="Aldo_ket_red"/>
    <property type="match status" value="1"/>
</dbReference>
<dbReference type="CDD" id="cd19097">
    <property type="entry name" value="AKR_unchar"/>
    <property type="match status" value="1"/>
</dbReference>
<dbReference type="AlphaFoldDB" id="Q47GN2"/>
<evidence type="ECO:0000259" key="1">
    <source>
        <dbReference type="Pfam" id="PF00248"/>
    </source>
</evidence>
<dbReference type="PANTHER" id="PTHR43312">
    <property type="entry name" value="D-THREO-ALDOSE 1-DEHYDROGENASE"/>
    <property type="match status" value="1"/>
</dbReference>
<evidence type="ECO:0000313" key="2">
    <source>
        <dbReference type="EMBL" id="AAZ45999.1"/>
    </source>
</evidence>
<protein>
    <submittedName>
        <fullName evidence="2">Aldo/keto reductase</fullName>
    </submittedName>
</protein>
<organism evidence="2">
    <name type="scientific">Dechloromonas aromatica (strain RCB)</name>
    <dbReference type="NCBI Taxonomy" id="159087"/>
    <lineage>
        <taxon>Bacteria</taxon>
        <taxon>Pseudomonadati</taxon>
        <taxon>Pseudomonadota</taxon>
        <taxon>Betaproteobacteria</taxon>
        <taxon>Rhodocyclales</taxon>
        <taxon>Azonexaceae</taxon>
        <taxon>Dechloromonas</taxon>
    </lineage>
</organism>
<dbReference type="Gene3D" id="3.20.20.100">
    <property type="entry name" value="NADP-dependent oxidoreductase domain"/>
    <property type="match status" value="1"/>
</dbReference>
<dbReference type="HOGENOM" id="CLU_023205_11_0_4"/>
<dbReference type="InterPro" id="IPR023210">
    <property type="entry name" value="NADP_OxRdtase_dom"/>
</dbReference>
<name>Q47GN2_DECAR</name>
<dbReference type="KEGG" id="dar:Daro_1244"/>
<accession>Q47GN2</accession>
<feature type="domain" description="NADP-dependent oxidoreductase" evidence="1">
    <location>
        <begin position="23"/>
        <end position="289"/>
    </location>
</feature>
<dbReference type="STRING" id="159087.Daro_1244"/>
<gene>
    <name evidence="2" type="ordered locus">Daro_1244</name>
</gene>
<reference evidence="2" key="1">
    <citation type="submission" date="2005-08" db="EMBL/GenBank/DDBJ databases">
        <title>Complete sequence of Dechloromonas aromatica RCB.</title>
        <authorList>
            <person name="Salinero K.K."/>
            <person name="Copeland A."/>
            <person name="Lucas S."/>
            <person name="Lapidus A."/>
            <person name="Barry K."/>
            <person name="Detter J.C."/>
            <person name="Glavina T."/>
            <person name="Hammon N."/>
            <person name="Israni S."/>
            <person name="Pitluck S."/>
            <person name="Di Bartolo G."/>
            <person name="Trong S."/>
            <person name="Schmutz J."/>
            <person name="Larimer F."/>
            <person name="Land M."/>
            <person name="Ivanova N."/>
            <person name="Richardson P."/>
        </authorList>
    </citation>
    <scope>NUCLEOTIDE SEQUENCE</scope>
    <source>
        <strain evidence="2">RCB</strain>
    </source>
</reference>
<dbReference type="PANTHER" id="PTHR43312:SF1">
    <property type="entry name" value="NADP-DEPENDENT OXIDOREDUCTASE DOMAIN-CONTAINING PROTEIN"/>
    <property type="match status" value="1"/>
</dbReference>
<dbReference type="SUPFAM" id="SSF51430">
    <property type="entry name" value="NAD(P)-linked oxidoreductase"/>
    <property type="match status" value="1"/>
</dbReference>